<dbReference type="AlphaFoldDB" id="A0A060C233"/>
<dbReference type="Gene3D" id="2.60.40.2700">
    <property type="match status" value="1"/>
</dbReference>
<name>A0A060C233_9FLAO</name>
<feature type="region of interest" description="Disordered" evidence="1">
    <location>
        <begin position="123"/>
        <end position="151"/>
    </location>
</feature>
<feature type="compositionally biased region" description="Polar residues" evidence="1">
    <location>
        <begin position="134"/>
        <end position="151"/>
    </location>
</feature>
<evidence type="ECO:0000313" key="2">
    <source>
        <dbReference type="EMBL" id="AIA88957.1"/>
    </source>
</evidence>
<evidence type="ECO:0000256" key="1">
    <source>
        <dbReference type="SAM" id="MobiDB-lite"/>
    </source>
</evidence>
<proteinExistence type="predicted"/>
<accession>A0A060C233</accession>
<protein>
    <submittedName>
        <fullName evidence="2">CAZy families CBM6 protein</fullName>
    </submittedName>
</protein>
<feature type="non-terminal residue" evidence="2">
    <location>
        <position position="151"/>
    </location>
</feature>
<sequence>GANSYGQLGDSTTSTRTRPVSVVTVAAPRITSNPSSGSVSVYGVGTKTHTFTVKASGTGLSYRWQYEAASGGGWQNVSGGTRSSYTATSGHWVGNASFRVVVSNKGGSVTSSTARLTVLWPTTTPAADAERPSASRTSPRVLTCPATSTPV</sequence>
<reference evidence="2" key="1">
    <citation type="journal article" date="2013" name="Environ. Microbiol.">
        <title>Seasonally variable intestinal metagenomes of the red palm weevil (Rhynchophorus ferrugineus).</title>
        <authorList>
            <person name="Jia S."/>
            <person name="Zhang X."/>
            <person name="Zhang G."/>
            <person name="Yin A."/>
            <person name="Zhang S."/>
            <person name="Li F."/>
            <person name="Wang L."/>
            <person name="Zhao D."/>
            <person name="Yun Q."/>
            <person name="Tala"/>
            <person name="Wang J."/>
            <person name="Sun G."/>
            <person name="Baabdullah M."/>
            <person name="Yu X."/>
            <person name="Hu S."/>
            <person name="Al-Mssallem I.S."/>
            <person name="Yu J."/>
        </authorList>
    </citation>
    <scope>NUCLEOTIDE SEQUENCE</scope>
</reference>
<feature type="non-terminal residue" evidence="2">
    <location>
        <position position="1"/>
    </location>
</feature>
<dbReference type="EMBL" id="KF121668">
    <property type="protein sequence ID" value="AIA88957.1"/>
    <property type="molecule type" value="Genomic_DNA"/>
</dbReference>
<organism evidence="2">
    <name type="scientific">uncultured Flavobacterium sp</name>
    <dbReference type="NCBI Taxonomy" id="165435"/>
    <lineage>
        <taxon>Bacteria</taxon>
        <taxon>Pseudomonadati</taxon>
        <taxon>Bacteroidota</taxon>
        <taxon>Flavobacteriia</taxon>
        <taxon>Flavobacteriales</taxon>
        <taxon>Flavobacteriaceae</taxon>
        <taxon>Flavobacterium</taxon>
        <taxon>environmental samples</taxon>
    </lineage>
</organism>